<evidence type="ECO:0000313" key="2">
    <source>
        <dbReference type="Proteomes" id="UP000289691"/>
    </source>
</evidence>
<dbReference type="NCBIfam" id="NF041415">
    <property type="entry name" value="halo_CC_star"/>
    <property type="match status" value="1"/>
</dbReference>
<dbReference type="Pfam" id="PF26263">
    <property type="entry name" value="DUF8067"/>
    <property type="match status" value="1"/>
</dbReference>
<dbReference type="InterPro" id="IPR058380">
    <property type="entry name" value="DUF8067"/>
</dbReference>
<gene>
    <name evidence="1" type="ORF">EAF64_14495</name>
</gene>
<keyword evidence="2" id="KW-1185">Reference proteome</keyword>
<sequence>MTDTDATSDDRPDSLTQADRLGKALAATEEQSGPETFTALLERCNDTIDAELGVDYGTVCDAGSDCC</sequence>
<protein>
    <submittedName>
        <fullName evidence="1">Uncharacterized protein</fullName>
    </submittedName>
</protein>
<dbReference type="OrthoDB" id="205545at2157"/>
<evidence type="ECO:0000313" key="1">
    <source>
        <dbReference type="EMBL" id="RXK47855.1"/>
    </source>
</evidence>
<proteinExistence type="predicted"/>
<dbReference type="RefSeq" id="WP_129069707.1">
    <property type="nucleotide sequence ID" value="NZ_RDFA01000005.1"/>
</dbReference>
<organism evidence="1 2">
    <name type="scientific">Halorientalis pallida</name>
    <dbReference type="NCBI Taxonomy" id="2479928"/>
    <lineage>
        <taxon>Archaea</taxon>
        <taxon>Methanobacteriati</taxon>
        <taxon>Methanobacteriota</taxon>
        <taxon>Stenosarchaea group</taxon>
        <taxon>Halobacteria</taxon>
        <taxon>Halobacteriales</taxon>
        <taxon>Haloarculaceae</taxon>
        <taxon>Halorientalis</taxon>
    </lineage>
</organism>
<reference evidence="1 2" key="1">
    <citation type="submission" date="2019-01" db="EMBL/GenBank/DDBJ databases">
        <title>Halorientalis sp. F13-25 a new haloarchaeum isolated from hypersaline water.</title>
        <authorList>
            <person name="Ana D.-V."/>
            <person name="Cristina S.-P."/>
            <person name="Antonio V."/>
        </authorList>
    </citation>
    <scope>NUCLEOTIDE SEQUENCE [LARGE SCALE GENOMIC DNA]</scope>
    <source>
        <strain evidence="1 2">F13-25</strain>
    </source>
</reference>
<comment type="caution">
    <text evidence="1">The sequence shown here is derived from an EMBL/GenBank/DDBJ whole genome shotgun (WGS) entry which is preliminary data.</text>
</comment>
<dbReference type="AlphaFoldDB" id="A0A498KU59"/>
<accession>A0A498KU59</accession>
<dbReference type="Proteomes" id="UP000289691">
    <property type="component" value="Unassembled WGS sequence"/>
</dbReference>
<dbReference type="EMBL" id="RDFA01000005">
    <property type="protein sequence ID" value="RXK47855.1"/>
    <property type="molecule type" value="Genomic_DNA"/>
</dbReference>
<name>A0A498KU59_9EURY</name>